<sequence>MFPSSSLLITVLLALSVVGFPVATGKDASTGNLPFSLKLSLNGMKLPDLDRARASHFFTHGKQLEASSSKDSEEALSRLNRRASNINVTNTAVQYVANVDIGNPATSYTLLIDTGSSNTWIGANKTYSTTEVSKGTGQTFTVTYGSGNVTGSEYIDTLALSSSLVIDQQSIGVATSSNGLEGLDGILGLGPVDLTQGTVSDTSKVPTVADNLYSQKKINTEVVGISFNPATSASETNGEMTFGGDDSSKYDGPITYAAITKQSPAKRYWGYEQTVTYGSSGEKVLSSTAGILDTGTTLLLLATDAFNRYKNLTGATYDQGTGLLMITSSQYQNLQSLYFQVNKAKFELSPNAQIWPRLLNTYIGGTNQNIYLIVSDLGTNSGQGLDFINGGQGLDFINGYTFLERFYSVYDTTNKRIGLATTSNTKATTN</sequence>
<dbReference type="GO" id="GO:0006508">
    <property type="term" value="P:proteolysis"/>
    <property type="evidence" value="ECO:0007669"/>
    <property type="project" value="UniProtKB-KW"/>
</dbReference>
<dbReference type="InterPro" id="IPR001461">
    <property type="entry name" value="Aspartic_peptidase_A1"/>
</dbReference>
<keyword evidence="8" id="KW-1185">Reference proteome</keyword>
<dbReference type="EMBL" id="LNZH02000144">
    <property type="protein sequence ID" value="OCB89980.1"/>
    <property type="molecule type" value="Genomic_DNA"/>
</dbReference>
<comment type="caution">
    <text evidence="7">The sequence shown here is derived from an EMBL/GenBank/DDBJ whole genome shotgun (WGS) entry which is preliminary data.</text>
</comment>
<evidence type="ECO:0000256" key="2">
    <source>
        <dbReference type="ARBA" id="ARBA00022750"/>
    </source>
</evidence>
<dbReference type="InterPro" id="IPR033121">
    <property type="entry name" value="PEPTIDASE_A1"/>
</dbReference>
<organism evidence="7 8">
    <name type="scientific">Sanghuangporus baumii</name>
    <name type="common">Phellinus baumii</name>
    <dbReference type="NCBI Taxonomy" id="108892"/>
    <lineage>
        <taxon>Eukaryota</taxon>
        <taxon>Fungi</taxon>
        <taxon>Dikarya</taxon>
        <taxon>Basidiomycota</taxon>
        <taxon>Agaricomycotina</taxon>
        <taxon>Agaricomycetes</taxon>
        <taxon>Hymenochaetales</taxon>
        <taxon>Hymenochaetaceae</taxon>
        <taxon>Sanghuangporus</taxon>
    </lineage>
</organism>
<evidence type="ECO:0000313" key="7">
    <source>
        <dbReference type="EMBL" id="OCB89980.1"/>
    </source>
</evidence>
<feature type="chain" id="PRO_5040337137" evidence="5">
    <location>
        <begin position="20"/>
        <end position="430"/>
    </location>
</feature>
<dbReference type="PANTHER" id="PTHR47966:SF51">
    <property type="entry name" value="BETA-SITE APP-CLEAVING ENZYME, ISOFORM A-RELATED"/>
    <property type="match status" value="1"/>
</dbReference>
<keyword evidence="4" id="KW-0378">Hydrolase</keyword>
<evidence type="ECO:0000256" key="5">
    <source>
        <dbReference type="SAM" id="SignalP"/>
    </source>
</evidence>
<dbReference type="PRINTS" id="PR00792">
    <property type="entry name" value="PEPSIN"/>
</dbReference>
<feature type="active site" evidence="3">
    <location>
        <position position="113"/>
    </location>
</feature>
<dbReference type="InterPro" id="IPR034164">
    <property type="entry name" value="Pepsin-like_dom"/>
</dbReference>
<keyword evidence="2 4" id="KW-0064">Aspartyl protease</keyword>
<dbReference type="SUPFAM" id="SSF50630">
    <property type="entry name" value="Acid proteases"/>
    <property type="match status" value="1"/>
</dbReference>
<dbReference type="InterPro" id="IPR021109">
    <property type="entry name" value="Peptidase_aspartic_dom_sf"/>
</dbReference>
<dbReference type="PROSITE" id="PS00141">
    <property type="entry name" value="ASP_PROTEASE"/>
    <property type="match status" value="2"/>
</dbReference>
<dbReference type="GO" id="GO:0004190">
    <property type="term" value="F:aspartic-type endopeptidase activity"/>
    <property type="evidence" value="ECO:0007669"/>
    <property type="project" value="UniProtKB-KW"/>
</dbReference>
<keyword evidence="4 7" id="KW-0645">Protease</keyword>
<evidence type="ECO:0000259" key="6">
    <source>
        <dbReference type="PROSITE" id="PS51767"/>
    </source>
</evidence>
<dbReference type="InterPro" id="IPR001969">
    <property type="entry name" value="Aspartic_peptidase_AS"/>
</dbReference>
<name>A0A9Q5I1I6_SANBA</name>
<dbReference type="Gene3D" id="2.40.70.10">
    <property type="entry name" value="Acid Proteases"/>
    <property type="match status" value="2"/>
</dbReference>
<dbReference type="PROSITE" id="PS51767">
    <property type="entry name" value="PEPTIDASE_A1"/>
    <property type="match status" value="1"/>
</dbReference>
<proteinExistence type="inferred from homology"/>
<evidence type="ECO:0000256" key="4">
    <source>
        <dbReference type="RuleBase" id="RU000454"/>
    </source>
</evidence>
<protein>
    <submittedName>
        <fullName evidence="7">Acid protease</fullName>
    </submittedName>
</protein>
<dbReference type="PANTHER" id="PTHR47966">
    <property type="entry name" value="BETA-SITE APP-CLEAVING ENZYME, ISOFORM A-RELATED"/>
    <property type="match status" value="1"/>
</dbReference>
<feature type="active site" evidence="3">
    <location>
        <position position="293"/>
    </location>
</feature>
<dbReference type="AlphaFoldDB" id="A0A9Q5I1I6"/>
<feature type="signal peptide" evidence="5">
    <location>
        <begin position="1"/>
        <end position="19"/>
    </location>
</feature>
<dbReference type="OrthoDB" id="660550at2759"/>
<dbReference type="CDD" id="cd05471">
    <property type="entry name" value="pepsin_like"/>
    <property type="match status" value="1"/>
</dbReference>
<evidence type="ECO:0000256" key="1">
    <source>
        <dbReference type="ARBA" id="ARBA00007447"/>
    </source>
</evidence>
<gene>
    <name evidence="7" type="ORF">A7U60_g2836</name>
</gene>
<dbReference type="Pfam" id="PF00026">
    <property type="entry name" value="Asp"/>
    <property type="match status" value="1"/>
</dbReference>
<feature type="domain" description="Peptidase A1" evidence="6">
    <location>
        <begin position="95"/>
        <end position="420"/>
    </location>
</feature>
<dbReference type="Proteomes" id="UP000757232">
    <property type="component" value="Unassembled WGS sequence"/>
</dbReference>
<evidence type="ECO:0000313" key="8">
    <source>
        <dbReference type="Proteomes" id="UP000757232"/>
    </source>
</evidence>
<reference evidence="7" key="1">
    <citation type="submission" date="2016-06" db="EMBL/GenBank/DDBJ databases">
        <title>Draft Genome sequence of the fungus Inonotus baumii.</title>
        <authorList>
            <person name="Zhu H."/>
            <person name="Lin W."/>
        </authorList>
    </citation>
    <scope>NUCLEOTIDE SEQUENCE</scope>
    <source>
        <strain evidence="7">821</strain>
    </source>
</reference>
<comment type="similarity">
    <text evidence="1 4">Belongs to the peptidase A1 family.</text>
</comment>
<keyword evidence="5" id="KW-0732">Signal</keyword>
<evidence type="ECO:0000256" key="3">
    <source>
        <dbReference type="PIRSR" id="PIRSR601461-1"/>
    </source>
</evidence>
<accession>A0A9Q5I1I6</accession>